<accession>A0A8J8TPP4</accession>
<feature type="domain" description="UspA" evidence="1">
    <location>
        <begin position="3"/>
        <end position="132"/>
    </location>
</feature>
<dbReference type="Gene3D" id="3.40.50.620">
    <property type="entry name" value="HUPs"/>
    <property type="match status" value="1"/>
</dbReference>
<dbReference type="Proteomes" id="UP000766904">
    <property type="component" value="Unassembled WGS sequence"/>
</dbReference>
<dbReference type="Pfam" id="PF00582">
    <property type="entry name" value="Usp"/>
    <property type="match status" value="1"/>
</dbReference>
<organism evidence="2 3">
    <name type="scientific">Natronococcus pandeyae</name>
    <dbReference type="NCBI Taxonomy" id="2055836"/>
    <lineage>
        <taxon>Archaea</taxon>
        <taxon>Methanobacteriati</taxon>
        <taxon>Methanobacteriota</taxon>
        <taxon>Stenosarchaea group</taxon>
        <taxon>Halobacteria</taxon>
        <taxon>Halobacteriales</taxon>
        <taxon>Natrialbaceae</taxon>
        <taxon>Natronococcus</taxon>
    </lineage>
</organism>
<reference evidence="2" key="1">
    <citation type="submission" date="2017-11" db="EMBL/GenBank/DDBJ databases">
        <authorList>
            <person name="Kajale S.C."/>
            <person name="Sharma A."/>
        </authorList>
    </citation>
    <scope>NUCLEOTIDE SEQUENCE</scope>
    <source>
        <strain evidence="2">LS1_42</strain>
    </source>
</reference>
<evidence type="ECO:0000313" key="3">
    <source>
        <dbReference type="Proteomes" id="UP000766904"/>
    </source>
</evidence>
<dbReference type="AlphaFoldDB" id="A0A8J8TPP4"/>
<protein>
    <submittedName>
        <fullName evidence="2">Universal stress protein</fullName>
    </submittedName>
</protein>
<dbReference type="SUPFAM" id="SSF52402">
    <property type="entry name" value="Adenine nucleotide alpha hydrolases-like"/>
    <property type="match status" value="1"/>
</dbReference>
<evidence type="ECO:0000259" key="1">
    <source>
        <dbReference type="Pfam" id="PF00582"/>
    </source>
</evidence>
<dbReference type="InterPro" id="IPR014729">
    <property type="entry name" value="Rossmann-like_a/b/a_fold"/>
</dbReference>
<evidence type="ECO:0000313" key="2">
    <source>
        <dbReference type="EMBL" id="TYL37643.1"/>
    </source>
</evidence>
<comment type="caution">
    <text evidence="2">The sequence shown here is derived from an EMBL/GenBank/DDBJ whole genome shotgun (WGS) entry which is preliminary data.</text>
</comment>
<name>A0A8J8TPP4_9EURY</name>
<proteinExistence type="predicted"/>
<keyword evidence="3" id="KW-1185">Reference proteome</keyword>
<gene>
    <name evidence="2" type="ORF">CV102_16825</name>
</gene>
<sequence>MVFQHVLIPVATGEDARATCDALEPYLEDVERVTAVHVIEKAGGAMDKAPLGKRQEDAADFLAIVDSELGDRVAVDTRTVYGTDVADALFDAATDTKADAIAIRARGGSRIVQLLAGNTTPKLVTDPLVPVVSLPHPNE</sequence>
<dbReference type="EMBL" id="PHNJ01000009">
    <property type="protein sequence ID" value="TYL37643.1"/>
    <property type="molecule type" value="Genomic_DNA"/>
</dbReference>
<dbReference type="InterPro" id="IPR006016">
    <property type="entry name" value="UspA"/>
</dbReference>